<evidence type="ECO:0000256" key="1">
    <source>
        <dbReference type="ARBA" id="ARBA00022729"/>
    </source>
</evidence>
<dbReference type="Pfam" id="PF10342">
    <property type="entry name" value="Kre9_KNH"/>
    <property type="match status" value="1"/>
</dbReference>
<evidence type="ECO:0000259" key="4">
    <source>
        <dbReference type="Pfam" id="PF10342"/>
    </source>
</evidence>
<sequence>MRFAILSTVVALAAVAAADLQITSPGTDNWWVAKSSNVIRWTCEDTSHPTFNIMIGNKDINVQTAPIAIIPNQNNFDCSKTITADQASQAPGTGWFIRLTNPVNETDIFAQSQDFEIKPLGSAYPVQTSSTSGSAGATGASGSAAPASTSNSASSVGWSVGALFGALAVGVLGA</sequence>
<keyword evidence="1 3" id="KW-0732">Signal</keyword>
<dbReference type="PANTHER" id="PTHR35185:SF1">
    <property type="entry name" value="UPF0619 GPI-ANCHORED MEMBRANE PROTEIN C1322.10"/>
    <property type="match status" value="1"/>
</dbReference>
<evidence type="ECO:0000256" key="3">
    <source>
        <dbReference type="SAM" id="SignalP"/>
    </source>
</evidence>
<feature type="signal peptide" evidence="3">
    <location>
        <begin position="1"/>
        <end position="18"/>
    </location>
</feature>
<feature type="region of interest" description="Disordered" evidence="2">
    <location>
        <begin position="128"/>
        <end position="148"/>
    </location>
</feature>
<dbReference type="InterPro" id="IPR018466">
    <property type="entry name" value="Kre9/Knh1-like_N"/>
</dbReference>
<reference evidence="5 6" key="1">
    <citation type="journal article" date="2019" name="Nat. Ecol. Evol.">
        <title>Megaphylogeny resolves global patterns of mushroom evolution.</title>
        <authorList>
            <person name="Varga T."/>
            <person name="Krizsan K."/>
            <person name="Foldi C."/>
            <person name="Dima B."/>
            <person name="Sanchez-Garcia M."/>
            <person name="Sanchez-Ramirez S."/>
            <person name="Szollosi G.J."/>
            <person name="Szarkandi J.G."/>
            <person name="Papp V."/>
            <person name="Albert L."/>
            <person name="Andreopoulos W."/>
            <person name="Angelini C."/>
            <person name="Antonin V."/>
            <person name="Barry K.W."/>
            <person name="Bougher N.L."/>
            <person name="Buchanan P."/>
            <person name="Buyck B."/>
            <person name="Bense V."/>
            <person name="Catcheside P."/>
            <person name="Chovatia M."/>
            <person name="Cooper J."/>
            <person name="Damon W."/>
            <person name="Desjardin D."/>
            <person name="Finy P."/>
            <person name="Geml J."/>
            <person name="Haridas S."/>
            <person name="Hughes K."/>
            <person name="Justo A."/>
            <person name="Karasinski D."/>
            <person name="Kautmanova I."/>
            <person name="Kiss B."/>
            <person name="Kocsube S."/>
            <person name="Kotiranta H."/>
            <person name="LaButti K.M."/>
            <person name="Lechner B.E."/>
            <person name="Liimatainen K."/>
            <person name="Lipzen A."/>
            <person name="Lukacs Z."/>
            <person name="Mihaltcheva S."/>
            <person name="Morgado L.N."/>
            <person name="Niskanen T."/>
            <person name="Noordeloos M.E."/>
            <person name="Ohm R.A."/>
            <person name="Ortiz-Santana B."/>
            <person name="Ovrebo C."/>
            <person name="Racz N."/>
            <person name="Riley R."/>
            <person name="Savchenko A."/>
            <person name="Shiryaev A."/>
            <person name="Soop K."/>
            <person name="Spirin V."/>
            <person name="Szebenyi C."/>
            <person name="Tomsovsky M."/>
            <person name="Tulloss R.E."/>
            <person name="Uehling J."/>
            <person name="Grigoriev I.V."/>
            <person name="Vagvolgyi C."/>
            <person name="Papp T."/>
            <person name="Martin F.M."/>
            <person name="Miettinen O."/>
            <person name="Hibbett D.S."/>
            <person name="Nagy L.G."/>
        </authorList>
    </citation>
    <scope>NUCLEOTIDE SEQUENCE [LARGE SCALE GENOMIC DNA]</scope>
    <source>
        <strain evidence="5 6">CBS 166.37</strain>
    </source>
</reference>
<evidence type="ECO:0000256" key="2">
    <source>
        <dbReference type="SAM" id="MobiDB-lite"/>
    </source>
</evidence>
<feature type="domain" description="Yeast cell wall synthesis Kre9/Knh1-like N-terminal" evidence="4">
    <location>
        <begin position="24"/>
        <end position="117"/>
    </location>
</feature>
<protein>
    <recommendedName>
        <fullName evidence="4">Yeast cell wall synthesis Kre9/Knh1-like N-terminal domain-containing protein</fullName>
    </recommendedName>
</protein>
<dbReference type="Proteomes" id="UP000308652">
    <property type="component" value="Unassembled WGS sequence"/>
</dbReference>
<dbReference type="EMBL" id="ML213594">
    <property type="protein sequence ID" value="TFK41784.1"/>
    <property type="molecule type" value="Genomic_DNA"/>
</dbReference>
<dbReference type="PANTHER" id="PTHR35185">
    <property type="entry name" value="SERINE/THREONINE-RICH PROTEIN ADG2-RELATED"/>
    <property type="match status" value="1"/>
</dbReference>
<evidence type="ECO:0000313" key="6">
    <source>
        <dbReference type="Proteomes" id="UP000308652"/>
    </source>
</evidence>
<keyword evidence="6" id="KW-1185">Reference proteome</keyword>
<feature type="chain" id="PRO_5023129364" description="Yeast cell wall synthesis Kre9/Knh1-like N-terminal domain-containing protein" evidence="3">
    <location>
        <begin position="19"/>
        <end position="174"/>
    </location>
</feature>
<organism evidence="5 6">
    <name type="scientific">Crucibulum laeve</name>
    <dbReference type="NCBI Taxonomy" id="68775"/>
    <lineage>
        <taxon>Eukaryota</taxon>
        <taxon>Fungi</taxon>
        <taxon>Dikarya</taxon>
        <taxon>Basidiomycota</taxon>
        <taxon>Agaricomycotina</taxon>
        <taxon>Agaricomycetes</taxon>
        <taxon>Agaricomycetidae</taxon>
        <taxon>Agaricales</taxon>
        <taxon>Agaricineae</taxon>
        <taxon>Nidulariaceae</taxon>
        <taxon>Crucibulum</taxon>
    </lineage>
</organism>
<dbReference type="AlphaFoldDB" id="A0A5C3M8N2"/>
<dbReference type="STRING" id="68775.A0A5C3M8N2"/>
<dbReference type="OrthoDB" id="2576580at2759"/>
<name>A0A5C3M8N2_9AGAR</name>
<proteinExistence type="predicted"/>
<dbReference type="InterPro" id="IPR052479">
    <property type="entry name" value="GPI-anchor_Adhesion_Reg"/>
</dbReference>
<evidence type="ECO:0000313" key="5">
    <source>
        <dbReference type="EMBL" id="TFK41784.1"/>
    </source>
</evidence>
<accession>A0A5C3M8N2</accession>
<gene>
    <name evidence="5" type="ORF">BDQ12DRAFT_678488</name>
</gene>